<keyword evidence="1" id="KW-0175">Coiled coil</keyword>
<feature type="region of interest" description="Disordered" evidence="2">
    <location>
        <begin position="162"/>
        <end position="219"/>
    </location>
</feature>
<feature type="compositionally biased region" description="Polar residues" evidence="2">
    <location>
        <begin position="162"/>
        <end position="189"/>
    </location>
</feature>
<evidence type="ECO:0000256" key="1">
    <source>
        <dbReference type="SAM" id="Coils"/>
    </source>
</evidence>
<comment type="caution">
    <text evidence="3">The sequence shown here is derived from an EMBL/GenBank/DDBJ whole genome shotgun (WGS) entry which is preliminary data.</text>
</comment>
<organism evidence="3 4">
    <name type="scientific">Acorus calamus</name>
    <name type="common">Sweet flag</name>
    <dbReference type="NCBI Taxonomy" id="4465"/>
    <lineage>
        <taxon>Eukaryota</taxon>
        <taxon>Viridiplantae</taxon>
        <taxon>Streptophyta</taxon>
        <taxon>Embryophyta</taxon>
        <taxon>Tracheophyta</taxon>
        <taxon>Spermatophyta</taxon>
        <taxon>Magnoliopsida</taxon>
        <taxon>Liliopsida</taxon>
        <taxon>Acoraceae</taxon>
        <taxon>Acorus</taxon>
    </lineage>
</organism>
<feature type="compositionally biased region" description="Basic and acidic residues" evidence="2">
    <location>
        <begin position="191"/>
        <end position="211"/>
    </location>
</feature>
<dbReference type="PANTHER" id="PTHR13198:SF4">
    <property type="entry name" value="E3 UBIQUITIN-PROTEIN LIGASE RNF25"/>
    <property type="match status" value="1"/>
</dbReference>
<evidence type="ECO:0000313" key="3">
    <source>
        <dbReference type="EMBL" id="KAK1324486.1"/>
    </source>
</evidence>
<dbReference type="InterPro" id="IPR039133">
    <property type="entry name" value="RNF25"/>
</dbReference>
<feature type="coiled-coil region" evidence="1">
    <location>
        <begin position="104"/>
        <end position="136"/>
    </location>
</feature>
<evidence type="ECO:0000313" key="4">
    <source>
        <dbReference type="Proteomes" id="UP001180020"/>
    </source>
</evidence>
<dbReference type="AlphaFoldDB" id="A0AAV9FEQ4"/>
<dbReference type="EMBL" id="JAUJYO010000001">
    <property type="protein sequence ID" value="KAK1324486.1"/>
    <property type="molecule type" value="Genomic_DNA"/>
</dbReference>
<sequence length="219" mass="24659">MKSPTTVARWSGTETQNCSLTLSKGIVEAYVAPSSESECIIRWWSWLQEQNETRIENGRDTSVSLGSSDVNDIIKQPVGNCPVCRKVFHAEDIRHVLDLLDTDHSQLTLEATDLDNERENERRETFAALLKKQEENSGLFEPNKTVELMPGIFLHESTPLMTASTTEPACEQSENSTGNSVTQSNSLQKPNEFKHKAEEQSPSSSKERREFTIQQETVD</sequence>
<dbReference type="GO" id="GO:0005634">
    <property type="term" value="C:nucleus"/>
    <property type="evidence" value="ECO:0007669"/>
    <property type="project" value="TreeGrafter"/>
</dbReference>
<accession>A0AAV9FEQ4</accession>
<keyword evidence="4" id="KW-1185">Reference proteome</keyword>
<protein>
    <submittedName>
        <fullName evidence="3">Uncharacterized protein</fullName>
    </submittedName>
</protein>
<gene>
    <name evidence="3" type="ORF">QJS10_CPA01g02801</name>
</gene>
<name>A0AAV9FEQ4_ACOCL</name>
<dbReference type="GO" id="GO:0061630">
    <property type="term" value="F:ubiquitin protein ligase activity"/>
    <property type="evidence" value="ECO:0007669"/>
    <property type="project" value="InterPro"/>
</dbReference>
<evidence type="ECO:0000256" key="2">
    <source>
        <dbReference type="SAM" id="MobiDB-lite"/>
    </source>
</evidence>
<dbReference type="GO" id="GO:0016567">
    <property type="term" value="P:protein ubiquitination"/>
    <property type="evidence" value="ECO:0007669"/>
    <property type="project" value="TreeGrafter"/>
</dbReference>
<reference evidence="3" key="2">
    <citation type="submission" date="2023-06" db="EMBL/GenBank/DDBJ databases">
        <authorList>
            <person name="Ma L."/>
            <person name="Liu K.-W."/>
            <person name="Li Z."/>
            <person name="Hsiao Y.-Y."/>
            <person name="Qi Y."/>
            <person name="Fu T."/>
            <person name="Tang G."/>
            <person name="Zhang D."/>
            <person name="Sun W.-H."/>
            <person name="Liu D.-K."/>
            <person name="Li Y."/>
            <person name="Chen G.-Z."/>
            <person name="Liu X.-D."/>
            <person name="Liao X.-Y."/>
            <person name="Jiang Y.-T."/>
            <person name="Yu X."/>
            <person name="Hao Y."/>
            <person name="Huang J."/>
            <person name="Zhao X.-W."/>
            <person name="Ke S."/>
            <person name="Chen Y.-Y."/>
            <person name="Wu W.-L."/>
            <person name="Hsu J.-L."/>
            <person name="Lin Y.-F."/>
            <person name="Huang M.-D."/>
            <person name="Li C.-Y."/>
            <person name="Huang L."/>
            <person name="Wang Z.-W."/>
            <person name="Zhao X."/>
            <person name="Zhong W.-Y."/>
            <person name="Peng D.-H."/>
            <person name="Ahmad S."/>
            <person name="Lan S."/>
            <person name="Zhang J.-S."/>
            <person name="Tsai W.-C."/>
            <person name="Van De Peer Y."/>
            <person name="Liu Z.-J."/>
        </authorList>
    </citation>
    <scope>NUCLEOTIDE SEQUENCE</scope>
    <source>
        <strain evidence="3">CP</strain>
        <tissue evidence="3">Leaves</tissue>
    </source>
</reference>
<dbReference type="Proteomes" id="UP001180020">
    <property type="component" value="Unassembled WGS sequence"/>
</dbReference>
<dbReference type="PANTHER" id="PTHR13198">
    <property type="entry name" value="RING FINGER PROTEIN 25"/>
    <property type="match status" value="1"/>
</dbReference>
<proteinExistence type="predicted"/>
<reference evidence="3" key="1">
    <citation type="journal article" date="2023" name="Nat. Commun.">
        <title>Diploid and tetraploid genomes of Acorus and the evolution of monocots.</title>
        <authorList>
            <person name="Ma L."/>
            <person name="Liu K.W."/>
            <person name="Li Z."/>
            <person name="Hsiao Y.Y."/>
            <person name="Qi Y."/>
            <person name="Fu T."/>
            <person name="Tang G.D."/>
            <person name="Zhang D."/>
            <person name="Sun W.H."/>
            <person name="Liu D.K."/>
            <person name="Li Y."/>
            <person name="Chen G.Z."/>
            <person name="Liu X.D."/>
            <person name="Liao X.Y."/>
            <person name="Jiang Y.T."/>
            <person name="Yu X."/>
            <person name="Hao Y."/>
            <person name="Huang J."/>
            <person name="Zhao X.W."/>
            <person name="Ke S."/>
            <person name="Chen Y.Y."/>
            <person name="Wu W.L."/>
            <person name="Hsu J.L."/>
            <person name="Lin Y.F."/>
            <person name="Huang M.D."/>
            <person name="Li C.Y."/>
            <person name="Huang L."/>
            <person name="Wang Z.W."/>
            <person name="Zhao X."/>
            <person name="Zhong W.Y."/>
            <person name="Peng D.H."/>
            <person name="Ahmad S."/>
            <person name="Lan S."/>
            <person name="Zhang J.S."/>
            <person name="Tsai W.C."/>
            <person name="Van de Peer Y."/>
            <person name="Liu Z.J."/>
        </authorList>
    </citation>
    <scope>NUCLEOTIDE SEQUENCE</scope>
    <source>
        <strain evidence="3">CP</strain>
    </source>
</reference>